<protein>
    <submittedName>
        <fullName evidence="3">Uncharacterized protein</fullName>
    </submittedName>
</protein>
<feature type="compositionally biased region" description="Basic and acidic residues" evidence="2">
    <location>
        <begin position="228"/>
        <end position="246"/>
    </location>
</feature>
<dbReference type="Proteomes" id="UP000054928">
    <property type="component" value="Unassembled WGS sequence"/>
</dbReference>
<evidence type="ECO:0000313" key="3">
    <source>
        <dbReference type="EMBL" id="CEG42400.1"/>
    </source>
</evidence>
<feature type="region of interest" description="Disordered" evidence="2">
    <location>
        <begin position="137"/>
        <end position="156"/>
    </location>
</feature>
<feature type="compositionally biased region" description="Low complexity" evidence="2">
    <location>
        <begin position="373"/>
        <end position="382"/>
    </location>
</feature>
<dbReference type="AlphaFoldDB" id="A0A0P1AMM1"/>
<feature type="region of interest" description="Disordered" evidence="2">
    <location>
        <begin position="265"/>
        <end position="344"/>
    </location>
</feature>
<feature type="compositionally biased region" description="Polar residues" evidence="2">
    <location>
        <begin position="443"/>
        <end position="457"/>
    </location>
</feature>
<feature type="coiled-coil region" evidence="1">
    <location>
        <begin position="37"/>
        <end position="75"/>
    </location>
</feature>
<feature type="compositionally biased region" description="Basic and acidic residues" evidence="2">
    <location>
        <begin position="391"/>
        <end position="420"/>
    </location>
</feature>
<evidence type="ECO:0000256" key="2">
    <source>
        <dbReference type="SAM" id="MobiDB-lite"/>
    </source>
</evidence>
<accession>A0A0P1AMM1</accession>
<dbReference type="GeneID" id="36407734"/>
<dbReference type="RefSeq" id="XP_024578769.1">
    <property type="nucleotide sequence ID" value="XM_024728276.1"/>
</dbReference>
<proteinExistence type="predicted"/>
<dbReference type="EMBL" id="CCYD01000645">
    <property type="protein sequence ID" value="CEG42400.1"/>
    <property type="molecule type" value="Genomic_DNA"/>
</dbReference>
<name>A0A0P1AMM1_PLAHL</name>
<sequence length="1049" mass="117616">MDDAPAAAQISQADIIERQAETIAHLKHQVYKGNEYKQLTKSKLKEAAARLKEYRLRLETLLQVQETLKQQLETEQVAHAKLKKLCKNTPKSVEAQIKPVIVQTIATQTDEIISVTRTSQTQWSGDIAPIVDRSVDEWTPRKGGRGSSQNNVEQSMPQLSRHALTETITNTCADSQKKFDEHLTTLEHESSAMLDAALASSDSDDENGNALKIPVESDQDLVRFEFEETSKSNEDVATEKKEEMGFERSFLSGVDDGVQRAIDQELESSSEDEGRLNLVENDVGANDDRKTKDGGMSSKLDPVISNEIDKELEFSSDEDGAKSSVEKIEGETNERKEDTDEKQTLVMSIDDALDDEFAALESEEQNVADDKVSLSLSSTSDSDSSDSSDSDSEKEITPVSDADKIEPSTQLEDDRKKEDVSSLTRDLAANDTTLGEESIVSAANSSSENAMQASSPDLKTVINPKNDHENTKEINVIHDLTPIVAWQSEKAQHCQDTQVNESEVTVITNQSTPLILDTGEVKASPSSQKESTSMTQSSMNCFSTKIRKADEAELPKTFEECSKKIKISSESTCKSQTFQNQKQDERQITKSLNILKQAMIRNENEIIDKDFTRRTLTVLAKQSAVIINTRLDNVKTLCHFVADRYRELHLSPLEVINGALSIFRTPRSRHLMQERQGLGYVYMHVLLRLVWQQDGPDLSLVNDCLLHLETFLFEDRATCGNAMSSETQHVQLVKSKIVYDKAFVAHIWALWTYLCRATTQLTRARVMLFDLVREYPDIRGLYWAAAMVEVYPLILEQDFDSSCVERQGLIKETLCHVLVTISSVGAARQEMLLHQSSVFILHRIVNATQRPELEIMDAPNPSFVVKKLLTSLEAFSVDYFELAKCLELCVAVFGLDVVTTNFTLEKCQELYCTGSFEVKSGIVTLVGHIAKSVAWKTSDTQQPRSLHDHYVECVLEWLYQLLSNQILQHSDPDNQLHKLVTYSSVAIELVLEYSAPAGLVSRRRVLAAIVEWFTAIPSHELMELPATFLRRLRFAVIAARPSVNIVSKK</sequence>
<feature type="region of interest" description="Disordered" evidence="2">
    <location>
        <begin position="228"/>
        <end position="252"/>
    </location>
</feature>
<dbReference type="OrthoDB" id="117706at2759"/>
<feature type="region of interest" description="Disordered" evidence="2">
    <location>
        <begin position="359"/>
        <end position="429"/>
    </location>
</feature>
<organism evidence="3 4">
    <name type="scientific">Plasmopara halstedii</name>
    <name type="common">Downy mildew of sunflower</name>
    <dbReference type="NCBI Taxonomy" id="4781"/>
    <lineage>
        <taxon>Eukaryota</taxon>
        <taxon>Sar</taxon>
        <taxon>Stramenopiles</taxon>
        <taxon>Oomycota</taxon>
        <taxon>Peronosporomycetes</taxon>
        <taxon>Peronosporales</taxon>
        <taxon>Peronosporaceae</taxon>
        <taxon>Plasmopara</taxon>
    </lineage>
</organism>
<reference evidence="4" key="1">
    <citation type="submission" date="2014-09" db="EMBL/GenBank/DDBJ databases">
        <authorList>
            <person name="Sharma Rahul"/>
            <person name="Thines Marco"/>
        </authorList>
    </citation>
    <scope>NUCLEOTIDE SEQUENCE [LARGE SCALE GENOMIC DNA]</scope>
</reference>
<feature type="compositionally biased region" description="Basic and acidic residues" evidence="2">
    <location>
        <begin position="307"/>
        <end position="343"/>
    </location>
</feature>
<feature type="region of interest" description="Disordered" evidence="2">
    <location>
        <begin position="519"/>
        <end position="539"/>
    </location>
</feature>
<evidence type="ECO:0000256" key="1">
    <source>
        <dbReference type="SAM" id="Coils"/>
    </source>
</evidence>
<keyword evidence="1" id="KW-0175">Coiled coil</keyword>
<keyword evidence="4" id="KW-1185">Reference proteome</keyword>
<feature type="region of interest" description="Disordered" evidence="2">
    <location>
        <begin position="443"/>
        <end position="462"/>
    </location>
</feature>
<evidence type="ECO:0000313" key="4">
    <source>
        <dbReference type="Proteomes" id="UP000054928"/>
    </source>
</evidence>
<feature type="compositionally biased region" description="Polar residues" evidence="2">
    <location>
        <begin position="524"/>
        <end position="539"/>
    </location>
</feature>
<dbReference type="OMA" id="NQGKHAG"/>
<feature type="compositionally biased region" description="Polar residues" evidence="2">
    <location>
        <begin position="147"/>
        <end position="156"/>
    </location>
</feature>